<evidence type="ECO:0000256" key="1">
    <source>
        <dbReference type="ARBA" id="ARBA00003465"/>
    </source>
</evidence>
<dbReference type="GO" id="GO:0005524">
    <property type="term" value="F:ATP binding"/>
    <property type="evidence" value="ECO:0007669"/>
    <property type="project" value="InterPro"/>
</dbReference>
<dbReference type="FunFam" id="3.30.70.141:FF:000004">
    <property type="entry name" value="Nucleoside diphosphate kinase 7"/>
    <property type="match status" value="1"/>
</dbReference>
<dbReference type="PANTHER" id="PTHR43109:SF2">
    <property type="entry name" value="NUCLEOSIDE DIPHOSPHATE KINASE 7"/>
    <property type="match status" value="1"/>
</dbReference>
<keyword evidence="12" id="KW-0966">Cell projection</keyword>
<keyword evidence="20" id="KW-1185">Reference proteome</keyword>
<dbReference type="GO" id="GO:0046872">
    <property type="term" value="F:metal ion binding"/>
    <property type="evidence" value="ECO:0007669"/>
    <property type="project" value="UniProtKB-KW"/>
</dbReference>
<evidence type="ECO:0000256" key="2">
    <source>
        <dbReference type="ARBA" id="ARBA00004123"/>
    </source>
</evidence>
<dbReference type="AlphaFoldDB" id="A0A3Q2ZE03"/>
<reference evidence="19" key="1">
    <citation type="submission" date="2025-08" db="UniProtKB">
        <authorList>
            <consortium name="Ensembl"/>
        </authorList>
    </citation>
    <scope>IDENTIFICATION</scope>
</reference>
<feature type="region of interest" description="Disordered" evidence="17">
    <location>
        <begin position="1"/>
        <end position="25"/>
    </location>
</feature>
<evidence type="ECO:0000256" key="11">
    <source>
        <dbReference type="ARBA" id="ARBA00023242"/>
    </source>
</evidence>
<protein>
    <recommendedName>
        <fullName evidence="7">Nucleoside diphosphate kinase B</fullName>
    </recommendedName>
</protein>
<dbReference type="PIRSF" id="PIRSF036503">
    <property type="entry name" value="NDK7"/>
    <property type="match status" value="1"/>
</dbReference>
<comment type="subcellular location">
    <subcellularLocation>
        <location evidence="5">Cell projection</location>
        <location evidence="5">Lamellipodium</location>
    </subcellularLocation>
    <subcellularLocation>
        <location evidence="4">Cell projection</location>
        <location evidence="4">Ruffle</location>
    </subcellularLocation>
    <subcellularLocation>
        <location evidence="3">Cytoplasm</location>
        <location evidence="3">Cytoskeleton</location>
        <location evidence="3">Cilium axoneme</location>
    </subcellularLocation>
    <subcellularLocation>
        <location evidence="2">Nucleus</location>
    </subcellularLocation>
</comment>
<dbReference type="Pfam" id="PF25364">
    <property type="entry name" value="PH_NDK7_N"/>
    <property type="match status" value="1"/>
</dbReference>
<dbReference type="InterPro" id="IPR001564">
    <property type="entry name" value="Nucleoside_diP_kinase"/>
</dbReference>
<dbReference type="STRING" id="109280.ENSHCOP00000024458"/>
<dbReference type="InterPro" id="IPR011410">
    <property type="entry name" value="NDPK7"/>
</dbReference>
<evidence type="ECO:0000256" key="16">
    <source>
        <dbReference type="RuleBase" id="RU004011"/>
    </source>
</evidence>
<dbReference type="GO" id="GO:0006228">
    <property type="term" value="P:UTP biosynthetic process"/>
    <property type="evidence" value="ECO:0007669"/>
    <property type="project" value="InterPro"/>
</dbReference>
<dbReference type="GO" id="GO:0005813">
    <property type="term" value="C:centrosome"/>
    <property type="evidence" value="ECO:0007669"/>
    <property type="project" value="TreeGrafter"/>
</dbReference>
<dbReference type="InterPro" id="IPR034907">
    <property type="entry name" value="NDK-like_dom"/>
</dbReference>
<sequence>MKKGSVGSHGCCDRHRAGRPLSTTKRHHRLFGQTNPGCQQFSGGVRADTQVLDEALNGGLEEKERFAFLADWYDPMAALVRRYQLFYYPHDHTVEMFDVKNQRIFLRRTKYGDLHQRDLFVGNRVNVFSRQLNIVDYGDQYTASKLGSKKERTLALLKPDAVSKLGDVLEMVTQANLMVTNAKMTQLTWSQAADFYVEHQSKPFFNSLVQQLCSGPVVALELVGDEAVSVWKNFVGSSDAAVAHKEAPQSARSQFGRDLAHSSDSLTFAARELEFFFPTTICHGPLNTALYSQCTCCIIKPHAVSQGLAGKIINSITAAGFHISALQMFNVDRANAEEFYEVYKGVVTEYLDMVTELSLGTCMVLELHGADVAKTFREFCGPADPDIARHLRPATLRAIYGTDKVKNAVHCTDLPEDAILEVQYFFKILDG</sequence>
<keyword evidence="8" id="KW-0963">Cytoplasm</keyword>
<evidence type="ECO:0000256" key="4">
    <source>
        <dbReference type="ARBA" id="ARBA00004466"/>
    </source>
</evidence>
<evidence type="ECO:0000256" key="7">
    <source>
        <dbReference type="ARBA" id="ARBA00013499"/>
    </source>
</evidence>
<dbReference type="Gene3D" id="3.30.70.141">
    <property type="entry name" value="Nucleoside diphosphate kinase-like domain"/>
    <property type="match status" value="2"/>
</dbReference>
<evidence type="ECO:0000256" key="3">
    <source>
        <dbReference type="ARBA" id="ARBA00004430"/>
    </source>
</evidence>
<evidence type="ECO:0000259" key="18">
    <source>
        <dbReference type="PROSITE" id="PS51336"/>
    </source>
</evidence>
<dbReference type="Ensembl" id="ENSHCOT00000026421.1">
    <property type="protein sequence ID" value="ENSHCOP00000024458.1"/>
    <property type="gene ID" value="ENSHCOG00000013834.1"/>
</dbReference>
<reference evidence="19" key="2">
    <citation type="submission" date="2025-09" db="UniProtKB">
        <authorList>
            <consortium name="Ensembl"/>
        </authorList>
    </citation>
    <scope>IDENTIFICATION</scope>
</reference>
<comment type="caution">
    <text evidence="15">Lacks conserved residue(s) required for the propagation of feature annotation.</text>
</comment>
<evidence type="ECO:0000256" key="13">
    <source>
        <dbReference type="ARBA" id="ARBA00023306"/>
    </source>
</evidence>
<dbReference type="InterPro" id="IPR036850">
    <property type="entry name" value="NDK-like_dom_sf"/>
</dbReference>
<dbReference type="CDD" id="cd04412">
    <property type="entry name" value="NDPk7B"/>
    <property type="match status" value="1"/>
</dbReference>
<feature type="domain" description="DM10" evidence="18">
    <location>
        <begin position="62"/>
        <end position="150"/>
    </location>
</feature>
<dbReference type="Pfam" id="PF00334">
    <property type="entry name" value="NDK"/>
    <property type="match status" value="2"/>
</dbReference>
<evidence type="ECO:0000256" key="15">
    <source>
        <dbReference type="PROSITE-ProRule" id="PRU00706"/>
    </source>
</evidence>
<dbReference type="PANTHER" id="PTHR43109">
    <property type="entry name" value="NUCLEOSIDE DIPHOSPHATE KINASE 7"/>
    <property type="match status" value="1"/>
</dbReference>
<keyword evidence="11" id="KW-0539">Nucleus</keyword>
<dbReference type="GO" id="GO:0005879">
    <property type="term" value="C:axonemal microtubule"/>
    <property type="evidence" value="ECO:0007669"/>
    <property type="project" value="TreeGrafter"/>
</dbReference>
<dbReference type="GO" id="GO:0006241">
    <property type="term" value="P:CTP biosynthetic process"/>
    <property type="evidence" value="ECO:0007669"/>
    <property type="project" value="InterPro"/>
</dbReference>
<evidence type="ECO:0000313" key="19">
    <source>
        <dbReference type="Ensembl" id="ENSHCOP00000024458.1"/>
    </source>
</evidence>
<evidence type="ECO:0000256" key="12">
    <source>
        <dbReference type="ARBA" id="ARBA00023273"/>
    </source>
</evidence>
<comment type="similarity">
    <text evidence="6 15 16">Belongs to the NDK family.</text>
</comment>
<dbReference type="SUPFAM" id="SSF54919">
    <property type="entry name" value="Nucleoside diphosphate kinase, NDK"/>
    <property type="match status" value="2"/>
</dbReference>
<evidence type="ECO:0000256" key="8">
    <source>
        <dbReference type="ARBA" id="ARBA00022490"/>
    </source>
</evidence>
<dbReference type="SMART" id="SM00562">
    <property type="entry name" value="NDK"/>
    <property type="match status" value="2"/>
</dbReference>
<dbReference type="PROSITE" id="PS51336">
    <property type="entry name" value="DM10"/>
    <property type="match status" value="1"/>
</dbReference>
<accession>A0A3Q2ZE03</accession>
<dbReference type="GO" id="GO:0006183">
    <property type="term" value="P:GTP biosynthetic process"/>
    <property type="evidence" value="ECO:0007669"/>
    <property type="project" value="InterPro"/>
</dbReference>
<dbReference type="PRINTS" id="PR01243">
    <property type="entry name" value="NUCDPKINASE"/>
</dbReference>
<keyword evidence="9" id="KW-0479">Metal-binding</keyword>
<dbReference type="GO" id="GO:0004550">
    <property type="term" value="F:nucleoside diphosphate kinase activity"/>
    <property type="evidence" value="ECO:0007669"/>
    <property type="project" value="InterPro"/>
</dbReference>
<dbReference type="Proteomes" id="UP000264820">
    <property type="component" value="Unplaced"/>
</dbReference>
<dbReference type="GO" id="GO:0001726">
    <property type="term" value="C:ruffle"/>
    <property type="evidence" value="ECO:0007669"/>
    <property type="project" value="UniProtKB-SubCell"/>
</dbReference>
<keyword evidence="13" id="KW-0131">Cell cycle</keyword>
<proteinExistence type="inferred from homology"/>
<keyword evidence="10" id="KW-0206">Cytoskeleton</keyword>
<evidence type="ECO:0000256" key="9">
    <source>
        <dbReference type="ARBA" id="ARBA00022723"/>
    </source>
</evidence>
<dbReference type="GO" id="GO:0030027">
    <property type="term" value="C:lamellipodium"/>
    <property type="evidence" value="ECO:0007669"/>
    <property type="project" value="UniProtKB-SubCell"/>
</dbReference>
<dbReference type="FunFam" id="2.30.29.170:FF:000005">
    <property type="entry name" value="Nucleoside diphosphate kinase 7"/>
    <property type="match status" value="1"/>
</dbReference>
<dbReference type="InterPro" id="IPR037993">
    <property type="entry name" value="NDPk7B"/>
</dbReference>
<dbReference type="GO" id="GO:0005634">
    <property type="term" value="C:nucleus"/>
    <property type="evidence" value="ECO:0007669"/>
    <property type="project" value="UniProtKB-SubCell"/>
</dbReference>
<name>A0A3Q2ZE03_HIPCM</name>
<dbReference type="SMART" id="SM00676">
    <property type="entry name" value="DM10"/>
    <property type="match status" value="1"/>
</dbReference>
<evidence type="ECO:0000256" key="10">
    <source>
        <dbReference type="ARBA" id="ARBA00023212"/>
    </source>
</evidence>
<dbReference type="InterPro" id="IPR006602">
    <property type="entry name" value="DM10_dom"/>
</dbReference>
<evidence type="ECO:0000256" key="5">
    <source>
        <dbReference type="ARBA" id="ARBA00004510"/>
    </source>
</evidence>
<evidence type="ECO:0000313" key="20">
    <source>
        <dbReference type="Proteomes" id="UP000264820"/>
    </source>
</evidence>
<organism evidence="19 20">
    <name type="scientific">Hippocampus comes</name>
    <name type="common">Tiger tail seahorse</name>
    <dbReference type="NCBI Taxonomy" id="109280"/>
    <lineage>
        <taxon>Eukaryota</taxon>
        <taxon>Metazoa</taxon>
        <taxon>Chordata</taxon>
        <taxon>Craniata</taxon>
        <taxon>Vertebrata</taxon>
        <taxon>Euteleostomi</taxon>
        <taxon>Actinopterygii</taxon>
        <taxon>Neopterygii</taxon>
        <taxon>Teleostei</taxon>
        <taxon>Neoteleostei</taxon>
        <taxon>Acanthomorphata</taxon>
        <taxon>Syngnathiaria</taxon>
        <taxon>Syngnathiformes</taxon>
        <taxon>Syngnathoidei</taxon>
        <taxon>Syngnathidae</taxon>
        <taxon>Hippocampus</taxon>
    </lineage>
</organism>
<dbReference type="InterPro" id="IPR057579">
    <property type="entry name" value="DM10_NDK7"/>
</dbReference>
<evidence type="ECO:0000256" key="6">
    <source>
        <dbReference type="ARBA" id="ARBA00008142"/>
    </source>
</evidence>
<dbReference type="Gene3D" id="2.30.29.170">
    <property type="match status" value="1"/>
</dbReference>
<dbReference type="GeneTree" id="ENSGT00940000158946"/>
<feature type="active site" description="Pros-phosphohistidine intermediate" evidence="14">
    <location>
        <position position="261"/>
    </location>
</feature>
<comment type="function">
    <text evidence="1">Major role in the synthesis of nucleoside triphosphates other than ATP.</text>
</comment>
<evidence type="ECO:0000256" key="14">
    <source>
        <dbReference type="PIRSR" id="PIRSR036503-50"/>
    </source>
</evidence>
<dbReference type="PROSITE" id="PS51374">
    <property type="entry name" value="NDPK_LIKE"/>
    <property type="match status" value="1"/>
</dbReference>
<evidence type="ECO:0000256" key="17">
    <source>
        <dbReference type="SAM" id="MobiDB-lite"/>
    </source>
</evidence>